<sequence length="876" mass="100318">MTCFDSIVCLLCTEVVKRSPVMIKSNRSKRRKTREELKTIYNIYSNTNDNTYVRENNDNIPDNINSTNPESLQMPFCETENLSSLQLPSKNQHFNCIQQVTNYSSTSPNESINNISAVSLENSQNSHSFREELNSWAVQCNVPHATIDKLLKLMKQHKNINTTDLPLDSRSVHPGQYSHFGLTAGILRYALPSLSEIKISIGIDGLPLAKSSNAQLWPILAYIIDMPKFVFPVGIYYGNSKPNNSDDFLADFISEATDLLQNGIIINNVSKKVSINMFVCDAPAKSFILKIKGHSGFSSCTRCIQEGEYCQNRVCFPYSELKCLERTHNSYINMAYEEHHIGLTTSRLVELPGIDLVHTFPLDYMHLVCLGVVRKLILLWLHKGPIHTRLPGLTVKKLSASLLAVKSFIPSDFVRKTRDIQEIGRWKATELRLFLLYVGPVVLKNIVPKDVYTNFMALHTSMTFQFIYGQEHVSHNVHGLLHICEDYKYFGPLDNCRAFYSSNDLPQQTILSKPHNSGPLIGNIEGLQYKKITLNQIKLNIKTNIESYILTKNGDVVKIFNIVQCNNKKILLIGKKFEKITPFYEKPVNSKLFDIYTVYNLLEELECWNDNEVKKKMMVIVHENISVAIPIIHTEKIMKWVVVHFMDEDSVEAVPDTWHRKYDLTCAWPLNKHSIKKYIEKRVYPNDLEFQWLSARTLGRNYSNLQEARAKANKALMFSDLSTNEDDNIKKKRKKSIFEKKMLSPPVFNELPKRKILKNKPNLFEISDDEPLVNDSYDSDKDPDYYLLQPLQTSNNATIQKSTSTLTSVTEELHTDMPYIISSPIGKVLVEPHSISHINNEHNIKNKNMPEHQQLSTPVTTAKRMLFMSEPVKSGL</sequence>
<reference evidence="1 2" key="1">
    <citation type="submission" date="2019-08" db="EMBL/GenBank/DDBJ databases">
        <title>Whole genome of Aphis craccivora.</title>
        <authorList>
            <person name="Voronova N.V."/>
            <person name="Shulinski R.S."/>
            <person name="Bandarenka Y.V."/>
            <person name="Zhorov D.G."/>
            <person name="Warner D."/>
        </authorList>
    </citation>
    <scope>NUCLEOTIDE SEQUENCE [LARGE SCALE GENOMIC DNA]</scope>
    <source>
        <strain evidence="1">180601</strain>
        <tissue evidence="1">Whole Body</tissue>
    </source>
</reference>
<evidence type="ECO:0000313" key="1">
    <source>
        <dbReference type="EMBL" id="KAF0730145.1"/>
    </source>
</evidence>
<gene>
    <name evidence="1" type="ORF">FWK35_00026230</name>
</gene>
<dbReference type="AlphaFoldDB" id="A0A6G0WRU9"/>
<name>A0A6G0WRU9_APHCR</name>
<dbReference type="Proteomes" id="UP000478052">
    <property type="component" value="Unassembled WGS sequence"/>
</dbReference>
<keyword evidence="2" id="KW-1185">Reference proteome</keyword>
<dbReference type="PANTHER" id="PTHR33053:SF24">
    <property type="entry name" value="TRANSPOSASE DOMAIN-CONTAINING PROTEIN"/>
    <property type="match status" value="1"/>
</dbReference>
<protein>
    <recommendedName>
        <fullName evidence="3">DUF4806 domain-containing protein</fullName>
    </recommendedName>
</protein>
<comment type="caution">
    <text evidence="1">The sequence shown here is derived from an EMBL/GenBank/DDBJ whole genome shotgun (WGS) entry which is preliminary data.</text>
</comment>
<dbReference type="OrthoDB" id="10015795at2759"/>
<dbReference type="EMBL" id="VUJU01008479">
    <property type="protein sequence ID" value="KAF0730145.1"/>
    <property type="molecule type" value="Genomic_DNA"/>
</dbReference>
<dbReference type="PANTHER" id="PTHR33053">
    <property type="entry name" value="PROTEIN, PUTATIVE-RELATED"/>
    <property type="match status" value="1"/>
</dbReference>
<feature type="non-terminal residue" evidence="1">
    <location>
        <position position="876"/>
    </location>
</feature>
<evidence type="ECO:0000313" key="2">
    <source>
        <dbReference type="Proteomes" id="UP000478052"/>
    </source>
</evidence>
<organism evidence="1 2">
    <name type="scientific">Aphis craccivora</name>
    <name type="common">Cowpea aphid</name>
    <dbReference type="NCBI Taxonomy" id="307492"/>
    <lineage>
        <taxon>Eukaryota</taxon>
        <taxon>Metazoa</taxon>
        <taxon>Ecdysozoa</taxon>
        <taxon>Arthropoda</taxon>
        <taxon>Hexapoda</taxon>
        <taxon>Insecta</taxon>
        <taxon>Pterygota</taxon>
        <taxon>Neoptera</taxon>
        <taxon>Paraneoptera</taxon>
        <taxon>Hemiptera</taxon>
        <taxon>Sternorrhyncha</taxon>
        <taxon>Aphidomorpha</taxon>
        <taxon>Aphidoidea</taxon>
        <taxon>Aphididae</taxon>
        <taxon>Aphidini</taxon>
        <taxon>Aphis</taxon>
        <taxon>Aphis</taxon>
    </lineage>
</organism>
<evidence type="ECO:0008006" key="3">
    <source>
        <dbReference type="Google" id="ProtNLM"/>
    </source>
</evidence>
<proteinExistence type="predicted"/>
<accession>A0A6G0WRU9</accession>